<evidence type="ECO:0000313" key="3">
    <source>
        <dbReference type="EMBL" id="ORV84124.1"/>
    </source>
</evidence>
<dbReference type="Proteomes" id="UP000193622">
    <property type="component" value="Unassembled WGS sequence"/>
</dbReference>
<dbReference type="RefSeq" id="WP_024447064.1">
    <property type="nucleotide sequence ID" value="NZ_JAPQYE010000001.1"/>
</dbReference>
<dbReference type="Proteomes" id="UP001084650">
    <property type="component" value="Unassembled WGS sequence"/>
</dbReference>
<name>A0A1X1WC43_MYCIR</name>
<reference evidence="2" key="2">
    <citation type="submission" date="2022-12" db="EMBL/GenBank/DDBJ databases">
        <title>Whole genome sequence of Mycolicibacterium iranicum strain SBH312.</title>
        <authorList>
            <person name="Jani J."/>
            <person name="Arifin Mustapha Z."/>
            <person name="Ahmed K."/>
            <person name="Kai Ling C."/>
        </authorList>
    </citation>
    <scope>NUCLEOTIDE SEQUENCE</scope>
    <source>
        <strain evidence="2">SBH312</strain>
    </source>
</reference>
<evidence type="ECO:0000256" key="1">
    <source>
        <dbReference type="SAM" id="Phobius"/>
    </source>
</evidence>
<evidence type="ECO:0000313" key="2">
    <source>
        <dbReference type="EMBL" id="MCZ0726677.1"/>
    </source>
</evidence>
<dbReference type="AlphaFoldDB" id="A0A1X1WC43"/>
<keyword evidence="1" id="KW-0472">Membrane</keyword>
<organism evidence="3 4">
    <name type="scientific">Mycolicibacterium iranicum</name>
    <name type="common">Mycobacterium iranicum</name>
    <dbReference type="NCBI Taxonomy" id="912594"/>
    <lineage>
        <taxon>Bacteria</taxon>
        <taxon>Bacillati</taxon>
        <taxon>Actinomycetota</taxon>
        <taxon>Actinomycetes</taxon>
        <taxon>Mycobacteriales</taxon>
        <taxon>Mycobacteriaceae</taxon>
        <taxon>Mycolicibacterium</taxon>
    </lineage>
</organism>
<feature type="transmembrane region" description="Helical" evidence="1">
    <location>
        <begin position="87"/>
        <end position="106"/>
    </location>
</feature>
<evidence type="ECO:0000313" key="4">
    <source>
        <dbReference type="Proteomes" id="UP000193622"/>
    </source>
</evidence>
<evidence type="ECO:0000313" key="5">
    <source>
        <dbReference type="Proteomes" id="UP001084650"/>
    </source>
</evidence>
<keyword evidence="1" id="KW-0812">Transmembrane</keyword>
<keyword evidence="1" id="KW-1133">Transmembrane helix</keyword>
<reference evidence="3 4" key="1">
    <citation type="submission" date="2016-01" db="EMBL/GenBank/DDBJ databases">
        <title>The new phylogeny of the genus Mycobacterium.</title>
        <authorList>
            <person name="Tarcisio F."/>
            <person name="Conor M."/>
            <person name="Antonella G."/>
            <person name="Elisabetta G."/>
            <person name="Giulia F.S."/>
            <person name="Sara T."/>
            <person name="Anna F."/>
            <person name="Clotilde B."/>
            <person name="Roberto B."/>
            <person name="Veronica D.S."/>
            <person name="Fabio R."/>
            <person name="Monica P."/>
            <person name="Olivier J."/>
            <person name="Enrico T."/>
            <person name="Nicola S."/>
        </authorList>
    </citation>
    <scope>NUCLEOTIDE SEQUENCE [LARGE SCALE GENOMIC DNA]</scope>
    <source>
        <strain evidence="3 4">DSM 45541</strain>
    </source>
</reference>
<feature type="transmembrane region" description="Helical" evidence="1">
    <location>
        <begin position="112"/>
        <end position="132"/>
    </location>
</feature>
<sequence length="138" mass="15319">MSATLHRVLLGFLALVGAVTGVWAYFAPQHWYDTFPGLGLSWIPQLGPYNEHFVRDVGAFFLGLTVLSVATLIYVANTTLVRVSAGAWSMFNLLHLILHLQMLHHYSPRDQVLNVVTLSALLIVSLALFVPARQVHRA</sequence>
<dbReference type="EMBL" id="LQPC01000047">
    <property type="protein sequence ID" value="ORV84124.1"/>
    <property type="molecule type" value="Genomic_DNA"/>
</dbReference>
<dbReference type="EMBL" id="JAPQYE010000001">
    <property type="protein sequence ID" value="MCZ0726677.1"/>
    <property type="molecule type" value="Genomic_DNA"/>
</dbReference>
<feature type="transmembrane region" description="Helical" evidence="1">
    <location>
        <begin position="57"/>
        <end position="75"/>
    </location>
</feature>
<keyword evidence="5" id="KW-1185">Reference proteome</keyword>
<protein>
    <submittedName>
        <fullName evidence="3">Uncharacterized protein</fullName>
    </submittedName>
</protein>
<gene>
    <name evidence="3" type="ORF">AWC12_21655</name>
    <name evidence="2" type="ORF">OY187_01345</name>
</gene>
<accession>A0A1X1WC43</accession>
<comment type="caution">
    <text evidence="3">The sequence shown here is derived from an EMBL/GenBank/DDBJ whole genome shotgun (WGS) entry which is preliminary data.</text>
</comment>
<proteinExistence type="predicted"/>